<dbReference type="Gene3D" id="2.170.140.10">
    <property type="entry name" value="Chitin binding domain"/>
    <property type="match status" value="3"/>
</dbReference>
<evidence type="ECO:0000256" key="1">
    <source>
        <dbReference type="ARBA" id="ARBA00022669"/>
    </source>
</evidence>
<feature type="domain" description="Chitin-binding type-2" evidence="7">
    <location>
        <begin position="153"/>
        <end position="219"/>
    </location>
</feature>
<evidence type="ECO:0000256" key="5">
    <source>
        <dbReference type="ARBA" id="ARBA00023180"/>
    </source>
</evidence>
<feature type="signal peptide" evidence="6">
    <location>
        <begin position="1"/>
        <end position="19"/>
    </location>
</feature>
<dbReference type="SMART" id="SM00494">
    <property type="entry name" value="ChtBD2"/>
    <property type="match status" value="3"/>
</dbReference>
<evidence type="ECO:0000256" key="4">
    <source>
        <dbReference type="ARBA" id="ARBA00023157"/>
    </source>
</evidence>
<evidence type="ECO:0000256" key="6">
    <source>
        <dbReference type="SAM" id="SignalP"/>
    </source>
</evidence>
<dbReference type="SUPFAM" id="SSF57625">
    <property type="entry name" value="Invertebrate chitin-binding proteins"/>
    <property type="match status" value="3"/>
</dbReference>
<evidence type="ECO:0000313" key="8">
    <source>
        <dbReference type="EMBL" id="KAL0276247.1"/>
    </source>
</evidence>
<dbReference type="EMBL" id="JARGDH010000002">
    <property type="protein sequence ID" value="KAL0276247.1"/>
    <property type="molecule type" value="Genomic_DNA"/>
</dbReference>
<reference evidence="8" key="1">
    <citation type="journal article" date="2024" name="Gigascience">
        <title>Chromosome-level genome of the poultry shaft louse Menopon gallinae provides insight into the host-switching and adaptive evolution of parasitic lice.</title>
        <authorList>
            <person name="Xu Y."/>
            <person name="Ma L."/>
            <person name="Liu S."/>
            <person name="Liang Y."/>
            <person name="Liu Q."/>
            <person name="He Z."/>
            <person name="Tian L."/>
            <person name="Duan Y."/>
            <person name="Cai W."/>
            <person name="Li H."/>
            <person name="Song F."/>
        </authorList>
    </citation>
    <scope>NUCLEOTIDE SEQUENCE</scope>
    <source>
        <strain evidence="8">Cailab_2023a</strain>
    </source>
</reference>
<keyword evidence="4" id="KW-1015">Disulfide bond</keyword>
<feature type="chain" id="PRO_5043788995" description="Chitin-binding type-2 domain-containing protein" evidence="6">
    <location>
        <begin position="20"/>
        <end position="219"/>
    </location>
</feature>
<proteinExistence type="predicted"/>
<dbReference type="GO" id="GO:0005576">
    <property type="term" value="C:extracellular region"/>
    <property type="evidence" value="ECO:0007669"/>
    <property type="project" value="InterPro"/>
</dbReference>
<accession>A0AAW2I3L4</accession>
<organism evidence="8">
    <name type="scientific">Menopon gallinae</name>
    <name type="common">poultry shaft louse</name>
    <dbReference type="NCBI Taxonomy" id="328185"/>
    <lineage>
        <taxon>Eukaryota</taxon>
        <taxon>Metazoa</taxon>
        <taxon>Ecdysozoa</taxon>
        <taxon>Arthropoda</taxon>
        <taxon>Hexapoda</taxon>
        <taxon>Insecta</taxon>
        <taxon>Pterygota</taxon>
        <taxon>Neoptera</taxon>
        <taxon>Paraneoptera</taxon>
        <taxon>Psocodea</taxon>
        <taxon>Troctomorpha</taxon>
        <taxon>Phthiraptera</taxon>
        <taxon>Amblycera</taxon>
        <taxon>Menoponidae</taxon>
        <taxon>Menopon</taxon>
    </lineage>
</organism>
<dbReference type="InterPro" id="IPR036508">
    <property type="entry name" value="Chitin-bd_dom_sf"/>
</dbReference>
<protein>
    <recommendedName>
        <fullName evidence="7">Chitin-binding type-2 domain-containing protein</fullName>
    </recommendedName>
</protein>
<dbReference type="AlphaFoldDB" id="A0AAW2I3L4"/>
<keyword evidence="1" id="KW-0147">Chitin-binding</keyword>
<comment type="caution">
    <text evidence="8">The sequence shown here is derived from an EMBL/GenBank/DDBJ whole genome shotgun (WGS) entry which is preliminary data.</text>
</comment>
<keyword evidence="3" id="KW-0677">Repeat</keyword>
<sequence>MYLLAGIFAVIVCVSSVVAGQGCPEQYGVQTYEDPEYCDQFYLCVNGTLTHERCENGLLFDGHGNIHNHCNYNWAVECGNRKADYTPISTPGCEYQFGIYEESPACSTNFVKCEFGVPHTEPCEPGLVYDERIHKCNWPDLLLEKCNPEAVIGFKCPTKLPANSVAARYWPYPRFPVPGDCGRLITCVNGFPRLITCGDGKVYDESTGACEEPELVPQW</sequence>
<dbReference type="PANTHER" id="PTHR23301">
    <property type="entry name" value="CHITIN BINDING PERITROPHIN-A"/>
    <property type="match status" value="1"/>
</dbReference>
<evidence type="ECO:0000259" key="7">
    <source>
        <dbReference type="PROSITE" id="PS50940"/>
    </source>
</evidence>
<evidence type="ECO:0000256" key="2">
    <source>
        <dbReference type="ARBA" id="ARBA00022729"/>
    </source>
</evidence>
<dbReference type="Pfam" id="PF01607">
    <property type="entry name" value="CBM_14"/>
    <property type="match status" value="3"/>
</dbReference>
<feature type="domain" description="Chitin-binding type-2" evidence="7">
    <location>
        <begin position="90"/>
        <end position="148"/>
    </location>
</feature>
<name>A0AAW2I3L4_9NEOP</name>
<dbReference type="InterPro" id="IPR051940">
    <property type="entry name" value="Chitin_bind-dev_reg"/>
</dbReference>
<evidence type="ECO:0000256" key="3">
    <source>
        <dbReference type="ARBA" id="ARBA00022737"/>
    </source>
</evidence>
<dbReference type="GO" id="GO:0008061">
    <property type="term" value="F:chitin binding"/>
    <property type="evidence" value="ECO:0007669"/>
    <property type="project" value="UniProtKB-KW"/>
</dbReference>
<dbReference type="InterPro" id="IPR002557">
    <property type="entry name" value="Chitin-bd_dom"/>
</dbReference>
<feature type="domain" description="Chitin-binding type-2" evidence="7">
    <location>
        <begin position="20"/>
        <end position="80"/>
    </location>
</feature>
<dbReference type="PANTHER" id="PTHR23301:SF107">
    <property type="entry name" value="LD20793P"/>
    <property type="match status" value="1"/>
</dbReference>
<keyword evidence="5" id="KW-0325">Glycoprotein</keyword>
<dbReference type="PROSITE" id="PS50940">
    <property type="entry name" value="CHIT_BIND_II"/>
    <property type="match status" value="3"/>
</dbReference>
<keyword evidence="2 6" id="KW-0732">Signal</keyword>
<gene>
    <name evidence="8" type="ORF">PYX00_003856</name>
</gene>